<comment type="caution">
    <text evidence="2">The sequence shown here is derived from an EMBL/GenBank/DDBJ whole genome shotgun (WGS) entry which is preliminary data.</text>
</comment>
<keyword evidence="3" id="KW-1185">Reference proteome</keyword>
<evidence type="ECO:0000313" key="3">
    <source>
        <dbReference type="Proteomes" id="UP000323410"/>
    </source>
</evidence>
<reference evidence="2 3" key="1">
    <citation type="submission" date="2019-08" db="EMBL/GenBank/DDBJ databases">
        <title>Genone of Arthrobacter echini P9.</title>
        <authorList>
            <person name="Bowman J.P."/>
        </authorList>
    </citation>
    <scope>NUCLEOTIDE SEQUENCE [LARGE SCALE GENOMIC DNA]</scope>
    <source>
        <strain evidence="2 3">P9</strain>
    </source>
</reference>
<proteinExistence type="predicted"/>
<feature type="transmembrane region" description="Helical" evidence="1">
    <location>
        <begin position="16"/>
        <end position="36"/>
    </location>
</feature>
<keyword evidence="1" id="KW-0472">Membrane</keyword>
<protein>
    <recommendedName>
        <fullName evidence="4">Pilus assembly protein</fullName>
    </recommendedName>
</protein>
<dbReference type="OrthoDB" id="4965440at2"/>
<sequence>MPTGRGPEDDGERGSAVVEFVFLGVLLLIPVVYLVLTVGQLQAGSFAVVGAADQAAKVYADAPTSAEGEARAREAARIALADFGFAADQSLVEISCSAECLAPGSAVTVAVRLEVPLPLVPAIGGTTPSASTVDATSTQIVERFG</sequence>
<name>A0A5D0XSK2_9MICC</name>
<dbReference type="EMBL" id="VSLD01000002">
    <property type="protein sequence ID" value="TYC99696.1"/>
    <property type="molecule type" value="Genomic_DNA"/>
</dbReference>
<evidence type="ECO:0000256" key="1">
    <source>
        <dbReference type="SAM" id="Phobius"/>
    </source>
</evidence>
<gene>
    <name evidence="2" type="ORF">FQ377_07070</name>
</gene>
<evidence type="ECO:0008006" key="4">
    <source>
        <dbReference type="Google" id="ProtNLM"/>
    </source>
</evidence>
<dbReference type="AlphaFoldDB" id="A0A5D0XSK2"/>
<dbReference type="Proteomes" id="UP000323410">
    <property type="component" value="Unassembled WGS sequence"/>
</dbReference>
<evidence type="ECO:0000313" key="2">
    <source>
        <dbReference type="EMBL" id="TYC99696.1"/>
    </source>
</evidence>
<keyword evidence="1" id="KW-0812">Transmembrane</keyword>
<accession>A0A5D0XSK2</accession>
<keyword evidence="1" id="KW-1133">Transmembrane helix</keyword>
<organism evidence="2 3">
    <name type="scientific">Arthrobacter echini</name>
    <dbReference type="NCBI Taxonomy" id="1529066"/>
    <lineage>
        <taxon>Bacteria</taxon>
        <taxon>Bacillati</taxon>
        <taxon>Actinomycetota</taxon>
        <taxon>Actinomycetes</taxon>
        <taxon>Micrococcales</taxon>
        <taxon>Micrococcaceae</taxon>
        <taxon>Arthrobacter</taxon>
    </lineage>
</organism>
<dbReference type="RefSeq" id="WP_148600513.1">
    <property type="nucleotide sequence ID" value="NZ_VSLD01000002.1"/>
</dbReference>